<evidence type="ECO:0000313" key="1">
    <source>
        <dbReference type="EMBL" id="RHF72754.1"/>
    </source>
</evidence>
<proteinExistence type="predicted"/>
<accession>A0A414PW39</accession>
<dbReference type="GeneID" id="62764483"/>
<gene>
    <name evidence="1" type="ORF">DW663_06150</name>
</gene>
<evidence type="ECO:0008006" key="3">
    <source>
        <dbReference type="Google" id="ProtNLM"/>
    </source>
</evidence>
<evidence type="ECO:0000313" key="2">
    <source>
        <dbReference type="Proteomes" id="UP000284676"/>
    </source>
</evidence>
<comment type="caution">
    <text evidence="1">The sequence shown here is derived from an EMBL/GenBank/DDBJ whole genome shotgun (WGS) entry which is preliminary data.</text>
</comment>
<organism evidence="1 2">
    <name type="scientific">Fusobacterium mortiferum</name>
    <dbReference type="NCBI Taxonomy" id="850"/>
    <lineage>
        <taxon>Bacteria</taxon>
        <taxon>Fusobacteriati</taxon>
        <taxon>Fusobacteriota</taxon>
        <taxon>Fusobacteriia</taxon>
        <taxon>Fusobacteriales</taxon>
        <taxon>Fusobacteriaceae</taxon>
        <taxon>Fusobacterium</taxon>
    </lineage>
</organism>
<protein>
    <recommendedName>
        <fullName evidence="3">MarR family transcriptional regulator</fullName>
    </recommendedName>
</protein>
<reference evidence="1 2" key="1">
    <citation type="submission" date="2018-08" db="EMBL/GenBank/DDBJ databases">
        <title>A genome reference for cultivated species of the human gut microbiota.</title>
        <authorList>
            <person name="Zou Y."/>
            <person name="Xue W."/>
            <person name="Luo G."/>
        </authorList>
    </citation>
    <scope>NUCLEOTIDE SEQUENCE [LARGE SCALE GENOMIC DNA]</scope>
    <source>
        <strain evidence="1 2">AM25-1</strain>
    </source>
</reference>
<dbReference type="Proteomes" id="UP000284676">
    <property type="component" value="Unassembled WGS sequence"/>
</dbReference>
<sequence>MNLEEKIFRAVLDFEAKGDIYEEKEKVILGCMANGSEVEMVKKNLTTLELMDILKEYSREEINEAIRRLTEKDFVKSRKVAETTGTYFYEILNSQCDLEEFLEG</sequence>
<name>A0A414PW39_FUSMR</name>
<dbReference type="AlphaFoldDB" id="A0A414PW39"/>
<dbReference type="RefSeq" id="WP_005886478.1">
    <property type="nucleotide sequence ID" value="NZ_CABMMQ010000002.1"/>
</dbReference>
<dbReference type="EMBL" id="QRHL01000007">
    <property type="protein sequence ID" value="RHF72754.1"/>
    <property type="molecule type" value="Genomic_DNA"/>
</dbReference>